<dbReference type="AlphaFoldDB" id="A0A450YL74"/>
<reference evidence="1" key="1">
    <citation type="submission" date="2019-02" db="EMBL/GenBank/DDBJ databases">
        <authorList>
            <person name="Gruber-Vodicka R. H."/>
            <person name="Seah K. B. B."/>
        </authorList>
    </citation>
    <scope>NUCLEOTIDE SEQUENCE</scope>
    <source>
        <strain evidence="2">BECK_S1320</strain>
        <strain evidence="1">BECK_S1321</strain>
    </source>
</reference>
<evidence type="ECO:0000313" key="1">
    <source>
        <dbReference type="EMBL" id="VFK42258.1"/>
    </source>
</evidence>
<dbReference type="EMBL" id="CAADFU010000115">
    <property type="protein sequence ID" value="VFK48155.1"/>
    <property type="molecule type" value="Genomic_DNA"/>
</dbReference>
<name>A0A450YL74_9GAMM</name>
<organism evidence="1">
    <name type="scientific">Candidatus Kentrum sp. SD</name>
    <dbReference type="NCBI Taxonomy" id="2126332"/>
    <lineage>
        <taxon>Bacteria</taxon>
        <taxon>Pseudomonadati</taxon>
        <taxon>Pseudomonadota</taxon>
        <taxon>Gammaproteobacteria</taxon>
        <taxon>Candidatus Kentrum</taxon>
    </lineage>
</organism>
<evidence type="ECO:0000313" key="2">
    <source>
        <dbReference type="EMBL" id="VFK48155.1"/>
    </source>
</evidence>
<dbReference type="EMBL" id="CAADFR010000118">
    <property type="protein sequence ID" value="VFK42258.1"/>
    <property type="molecule type" value="Genomic_DNA"/>
</dbReference>
<gene>
    <name evidence="2" type="ORF">BECKSD772E_GA0070983_11153</name>
    <name evidence="1" type="ORF">BECKSD772F_GA0070984_111814</name>
</gene>
<protein>
    <submittedName>
        <fullName evidence="1">Uncharacterized protein</fullName>
    </submittedName>
</protein>
<accession>A0A450YL74</accession>
<proteinExistence type="predicted"/>
<sequence>MKGWQDISRNVWACNASIVKEIIACSHASAWEPESGAPALLACLSFIPTDAITPSTGETPIFFLCLSMFSVDADKSKGAISNE</sequence>